<sequence>MPRYLVSLALPLLLLSSCCLHGESSLPSYVDFLHDYSRTYDCRCHTVSSEYDFLCEIVKKGLTAANSSISCSNLPTKVIAHLNISCSGCSNCVSVNMHEMTRAHYDDDQQINFYPPSEISLNDCRVNSLNIRMMQLRAENVSVTEGMEIAQFGVPQHPGVGGYYTVNVTYPTDFNASDCWLTYLHIRRSSMWYLPAYVLHKCQYIRSVSIVESPITWVSMTDLLALRSIDSLTLRNCSVRTFADDALSKALTALDEYLQRVGPQPVTENPQVAEAIKRLRKMRQDSGKLNLVINLYDMMDSFNISFSLLFGYRTISLGSGFSPSDIPFDVALSYLNLQYNELTEIPFSISMFGNLNAIDLSHNKIRRLYHSWLCWYPPIREEDKANSTRHCYWFRGSRQTLKVLNLSYNRIKQIGEIQPWHGVALAELYLQNNFIVSINSDAFSYSLLSKSLLALNLDDNQLPYIHLKCLSRLETLSIRNGGLANIELSSIPQSERLRWINLTNNSISSISYNAFNNRPALETIDLRNNSLENMYAYSFNMSERPTLSSRVVLLISGQKVKTVCNCYHVYAYITEEETDLERTNYHYPAIPKHELEITSCLFFLKDGANSTRKLSGASYREFLCLTNSTFECWETCVPDCSCYHTAKWELSDLNCTNIDVNMVSILLRIPVKYMYFSGIRESDYFHRITNSTLKWETPKLRDALVVLFFNNSNIRYIEENAFVDKTSIKFLYLDDNRLEKVPAKAFCSPNSDLIRLSLLRNNLTWIDPYLLNSSCLPNLNELKISSNPWHCQCNEMWTSLHKSLISVARTTQVVPDFESMRCQVDPAIIEACELNRWNDAWRLDCQKILLSNGSRDYPVSDEGGLVRIVLIILSSLFGLALLGFAVLAVRRRHRLLAVVRVLILLKYQSSRRLQQQTSRDSLPYDAMLWASDRDQDCLVDVLNCVRSASGGDELELCVPESFLYSDLCSCPLTYFDCPAEGAKFSGKVVVALSERFLDTQYLALCQVIRDLDSLGRNPFKDIVFLRLSSRRVSLQRQRQLGPEDVEAFHTLQRILAGSDIEYKSVDWEYRLIERIRNRDPAAVLVFDSSVPPETSAAATPAVADRLDITVGTASEPEELLDLPGEGQPLIVDVEQTIDFIRSRTILSTIRDWPPFHSDKVPEVFILSAPESASDSESRADPDSSSNTVVELIVRRLQGVRLGTNDAALAARWPDNFEGASPAGRINSFLMKRTRQFVLLLSNGLLSWLRDEAELQCEFQAFLAANSFRRRLLVVQVGQVDSRSRARYRALANQRLDGGESGPATNWFDMSADDCDVEALGLWLDGVLYKSDS</sequence>
<dbReference type="PROSITE" id="PS51450">
    <property type="entry name" value="LRR"/>
    <property type="match status" value="2"/>
</dbReference>
<accession>A0A1I8JIR6</accession>
<evidence type="ECO:0000256" key="4">
    <source>
        <dbReference type="SAM" id="SignalP"/>
    </source>
</evidence>
<dbReference type="PROSITE" id="PS51257">
    <property type="entry name" value="PROKAR_LIPOPROTEIN"/>
    <property type="match status" value="1"/>
</dbReference>
<dbReference type="PANTHER" id="PTHR24366">
    <property type="entry name" value="IG(IMMUNOGLOBULIN) AND LRR(LEUCINE RICH REPEAT) DOMAINS"/>
    <property type="match status" value="1"/>
</dbReference>
<feature type="transmembrane region" description="Helical" evidence="3">
    <location>
        <begin position="864"/>
        <end position="889"/>
    </location>
</feature>
<keyword evidence="3" id="KW-0812">Transmembrane</keyword>
<feature type="chain" id="PRO_5009321827" evidence="4">
    <location>
        <begin position="25"/>
        <end position="1332"/>
    </location>
</feature>
<dbReference type="WBParaSite" id="maker-uti_cns_0048013-snap-gene-0.4-mRNA-1">
    <property type="protein sequence ID" value="maker-uti_cns_0048013-snap-gene-0.4-mRNA-1"/>
    <property type="gene ID" value="maker-uti_cns_0048013-snap-gene-0.4"/>
</dbReference>
<proteinExistence type="predicted"/>
<evidence type="ECO:0000313" key="5">
    <source>
        <dbReference type="Proteomes" id="UP000095280"/>
    </source>
</evidence>
<reference evidence="6" key="1">
    <citation type="submission" date="2016-11" db="UniProtKB">
        <authorList>
            <consortium name="WormBaseParasite"/>
        </authorList>
    </citation>
    <scope>IDENTIFICATION</scope>
</reference>
<evidence type="ECO:0000313" key="6">
    <source>
        <dbReference type="WBParaSite" id="maker-uti_cns_0048013-snap-gene-0.4-mRNA-1"/>
    </source>
</evidence>
<dbReference type="Pfam" id="PF13855">
    <property type="entry name" value="LRR_8"/>
    <property type="match status" value="1"/>
</dbReference>
<keyword evidence="3" id="KW-0472">Membrane</keyword>
<organism evidence="5 6">
    <name type="scientific">Macrostomum lignano</name>
    <dbReference type="NCBI Taxonomy" id="282301"/>
    <lineage>
        <taxon>Eukaryota</taxon>
        <taxon>Metazoa</taxon>
        <taxon>Spiralia</taxon>
        <taxon>Lophotrochozoa</taxon>
        <taxon>Platyhelminthes</taxon>
        <taxon>Rhabditophora</taxon>
        <taxon>Macrostomorpha</taxon>
        <taxon>Macrostomida</taxon>
        <taxon>Macrostomidae</taxon>
        <taxon>Macrostomum</taxon>
    </lineage>
</organism>
<dbReference type="InterPro" id="IPR026906">
    <property type="entry name" value="LRR_5"/>
</dbReference>
<keyword evidence="3" id="KW-1133">Transmembrane helix</keyword>
<dbReference type="Pfam" id="PF13306">
    <property type="entry name" value="LRR_5"/>
    <property type="match status" value="1"/>
</dbReference>
<feature type="signal peptide" evidence="4">
    <location>
        <begin position="1"/>
        <end position="24"/>
    </location>
</feature>
<dbReference type="InterPro" id="IPR032675">
    <property type="entry name" value="LRR_dom_sf"/>
</dbReference>
<keyword evidence="4" id="KW-0732">Signal</keyword>
<dbReference type="InterPro" id="IPR001611">
    <property type="entry name" value="Leu-rich_rpt"/>
</dbReference>
<name>A0A1I8JIR6_9PLAT</name>
<evidence type="ECO:0000256" key="3">
    <source>
        <dbReference type="SAM" id="Phobius"/>
    </source>
</evidence>
<dbReference type="SUPFAM" id="SSF52058">
    <property type="entry name" value="L domain-like"/>
    <property type="match status" value="1"/>
</dbReference>
<dbReference type="PANTHER" id="PTHR24366:SF96">
    <property type="entry name" value="LEUCINE RICH REPEAT CONTAINING 53"/>
    <property type="match status" value="1"/>
</dbReference>
<evidence type="ECO:0000256" key="1">
    <source>
        <dbReference type="ARBA" id="ARBA00022614"/>
    </source>
</evidence>
<keyword evidence="5" id="KW-1185">Reference proteome</keyword>
<keyword evidence="1" id="KW-0433">Leucine-rich repeat</keyword>
<protein>
    <submittedName>
        <fullName evidence="6">TIR domain-containing protein</fullName>
    </submittedName>
</protein>
<dbReference type="Proteomes" id="UP000095280">
    <property type="component" value="Unplaced"/>
</dbReference>
<dbReference type="Gene3D" id="3.80.10.10">
    <property type="entry name" value="Ribonuclease Inhibitor"/>
    <property type="match status" value="4"/>
</dbReference>
<keyword evidence="2" id="KW-0677">Repeat</keyword>
<evidence type="ECO:0000256" key="2">
    <source>
        <dbReference type="ARBA" id="ARBA00022737"/>
    </source>
</evidence>